<feature type="domain" description="GIY-YIG" evidence="14">
    <location>
        <begin position="8"/>
        <end position="92"/>
    </location>
</feature>
<evidence type="ECO:0000256" key="4">
    <source>
        <dbReference type="ARBA" id="ARBA00022763"/>
    </source>
</evidence>
<keyword evidence="9 11" id="KW-0234">DNA repair</keyword>
<accession>A0A5J5EW98</accession>
<dbReference type="InterPro" id="IPR013083">
    <property type="entry name" value="Znf_RING/FYVE/PHD"/>
</dbReference>
<reference evidence="15 16" key="1">
    <citation type="submission" date="2019-09" db="EMBL/GenBank/DDBJ databases">
        <title>Draft genome of the ectomycorrhizal ascomycete Sphaerosporella brunnea.</title>
        <authorList>
            <consortium name="DOE Joint Genome Institute"/>
            <person name="Benucci G.M."/>
            <person name="Marozzi G."/>
            <person name="Antonielli L."/>
            <person name="Sanchez S."/>
            <person name="Marco P."/>
            <person name="Wang X."/>
            <person name="Falini L.B."/>
            <person name="Barry K."/>
            <person name="Haridas S."/>
            <person name="Lipzen A."/>
            <person name="Labutti K."/>
            <person name="Grigoriev I.V."/>
            <person name="Murat C."/>
            <person name="Martin F."/>
            <person name="Albertini E."/>
            <person name="Donnini D."/>
            <person name="Bonito G."/>
        </authorList>
    </citation>
    <scope>NUCLEOTIDE SEQUENCE [LARGE SCALE GENOMIC DNA]</scope>
    <source>
        <strain evidence="15 16">Sb_GMNB300</strain>
    </source>
</reference>
<comment type="caution">
    <text evidence="15">The sequence shown here is derived from an EMBL/GenBank/DDBJ whole genome shotgun (WGS) entry which is preliminary data.</text>
</comment>
<comment type="subunit">
    <text evidence="11">Forms a heterodimer with SLX4.</text>
</comment>
<dbReference type="InterPro" id="IPR027520">
    <property type="entry name" value="Slx1"/>
</dbReference>
<keyword evidence="2" id="KW-0479">Metal-binding</keyword>
<evidence type="ECO:0000256" key="6">
    <source>
        <dbReference type="ARBA" id="ARBA00022801"/>
    </source>
</evidence>
<keyword evidence="4 11" id="KW-0227">DNA damage</keyword>
<evidence type="ECO:0000313" key="15">
    <source>
        <dbReference type="EMBL" id="KAA8905353.1"/>
    </source>
</evidence>
<protein>
    <submittedName>
        <fullName evidence="15">Structure-specific endonuclease subunit slx1</fullName>
    </submittedName>
</protein>
<dbReference type="HAMAP" id="MF_03100">
    <property type="entry name" value="Endonuc_su_Slx1"/>
    <property type="match status" value="1"/>
</dbReference>
<dbReference type="InterPro" id="IPR050381">
    <property type="entry name" value="SLX1_endonuclease"/>
</dbReference>
<evidence type="ECO:0000256" key="12">
    <source>
        <dbReference type="PROSITE-ProRule" id="PRU00175"/>
    </source>
</evidence>
<dbReference type="InParanoid" id="A0A5J5EW98"/>
<organism evidence="15 16">
    <name type="scientific">Sphaerosporella brunnea</name>
    <dbReference type="NCBI Taxonomy" id="1250544"/>
    <lineage>
        <taxon>Eukaryota</taxon>
        <taxon>Fungi</taxon>
        <taxon>Dikarya</taxon>
        <taxon>Ascomycota</taxon>
        <taxon>Pezizomycotina</taxon>
        <taxon>Pezizomycetes</taxon>
        <taxon>Pezizales</taxon>
        <taxon>Pyronemataceae</taxon>
        <taxon>Sphaerosporella</taxon>
    </lineage>
</organism>
<keyword evidence="1 11" id="KW-0540">Nuclease</keyword>
<comment type="subcellular location">
    <subcellularLocation>
        <location evidence="11">Nucleus</location>
    </subcellularLocation>
</comment>
<keyword evidence="3 11" id="KW-0255">Endonuclease</keyword>
<dbReference type="InterPro" id="IPR000305">
    <property type="entry name" value="GIY-YIG_endonuc"/>
</dbReference>
<dbReference type="OrthoDB" id="24645at2759"/>
<evidence type="ECO:0000259" key="14">
    <source>
        <dbReference type="PROSITE" id="PS50164"/>
    </source>
</evidence>
<evidence type="ECO:0000256" key="5">
    <source>
        <dbReference type="ARBA" id="ARBA00022771"/>
    </source>
</evidence>
<evidence type="ECO:0000256" key="9">
    <source>
        <dbReference type="ARBA" id="ARBA00023204"/>
    </source>
</evidence>
<comment type="function">
    <text evidence="11">Catalytic subunit of the SLX1-SLX4 structure-specific endonuclease that resolves DNA secondary structures generated during DNA repair and recombination. Has endonuclease activity towards branched DNA substrates, introducing single-strand cuts in duplex DNA close to junctions with ss-DNA.</text>
</comment>
<evidence type="ECO:0000256" key="8">
    <source>
        <dbReference type="ARBA" id="ARBA00023172"/>
    </source>
</evidence>
<dbReference type="SMART" id="SM00249">
    <property type="entry name" value="PHD"/>
    <property type="match status" value="1"/>
</dbReference>
<dbReference type="InterPro" id="IPR035901">
    <property type="entry name" value="GIY-YIG_endonuc_sf"/>
</dbReference>
<dbReference type="AlphaFoldDB" id="A0A5J5EW98"/>
<feature type="domain" description="RING-type" evidence="13">
    <location>
        <begin position="204"/>
        <end position="258"/>
    </location>
</feature>
<dbReference type="InterPro" id="IPR001965">
    <property type="entry name" value="Znf_PHD"/>
</dbReference>
<dbReference type="SUPFAM" id="SSF57850">
    <property type="entry name" value="RING/U-box"/>
    <property type="match status" value="1"/>
</dbReference>
<dbReference type="PANTHER" id="PTHR20208:SF10">
    <property type="entry name" value="STRUCTURE-SPECIFIC ENDONUCLEASE SUBUNIT SLX1"/>
    <property type="match status" value="1"/>
</dbReference>
<evidence type="ECO:0000313" key="16">
    <source>
        <dbReference type="Proteomes" id="UP000326924"/>
    </source>
</evidence>
<evidence type="ECO:0000256" key="7">
    <source>
        <dbReference type="ARBA" id="ARBA00022833"/>
    </source>
</evidence>
<dbReference type="GO" id="GO:0008270">
    <property type="term" value="F:zinc ion binding"/>
    <property type="evidence" value="ECO:0007669"/>
    <property type="project" value="UniProtKB-KW"/>
</dbReference>
<evidence type="ECO:0000256" key="1">
    <source>
        <dbReference type="ARBA" id="ARBA00022722"/>
    </source>
</evidence>
<evidence type="ECO:0000256" key="3">
    <source>
        <dbReference type="ARBA" id="ARBA00022759"/>
    </source>
</evidence>
<dbReference type="Pfam" id="PF01541">
    <property type="entry name" value="GIY-YIG"/>
    <property type="match status" value="1"/>
</dbReference>
<comment type="cofactor">
    <cofactor evidence="11">
        <name>a divalent metal cation</name>
        <dbReference type="ChEBI" id="CHEBI:60240"/>
    </cofactor>
</comment>
<dbReference type="PANTHER" id="PTHR20208">
    <property type="entry name" value="STRUCTURE-SPECIFIC ENDONUCLEASE SUBUNIT SLX1"/>
    <property type="match status" value="1"/>
</dbReference>
<proteinExistence type="inferred from homology"/>
<dbReference type="SUPFAM" id="SSF82771">
    <property type="entry name" value="GIY-YIG endonuclease"/>
    <property type="match status" value="1"/>
</dbReference>
<dbReference type="Pfam" id="PF21202">
    <property type="entry name" value="SLX1_C"/>
    <property type="match status" value="1"/>
</dbReference>
<keyword evidence="10 11" id="KW-0539">Nucleus</keyword>
<dbReference type="GO" id="GO:0033557">
    <property type="term" value="C:Slx1-Slx4 complex"/>
    <property type="evidence" value="ECO:0007669"/>
    <property type="project" value="UniProtKB-UniRule"/>
</dbReference>
<evidence type="ECO:0000256" key="11">
    <source>
        <dbReference type="HAMAP-Rule" id="MF_03100"/>
    </source>
</evidence>
<dbReference type="GO" id="GO:0008821">
    <property type="term" value="F:crossover junction DNA endonuclease activity"/>
    <property type="evidence" value="ECO:0007669"/>
    <property type="project" value="TreeGrafter"/>
</dbReference>
<dbReference type="CDD" id="cd10455">
    <property type="entry name" value="GIY-YIG_SLX1"/>
    <property type="match status" value="1"/>
</dbReference>
<evidence type="ECO:0000256" key="2">
    <source>
        <dbReference type="ARBA" id="ARBA00022723"/>
    </source>
</evidence>
<dbReference type="InterPro" id="IPR048749">
    <property type="entry name" value="SLX1_C"/>
</dbReference>
<comment type="caution">
    <text evidence="11">Lacks conserved residue(s) required for the propagation of feature annotation.</text>
</comment>
<dbReference type="InterPro" id="IPR001841">
    <property type="entry name" value="Znf_RING"/>
</dbReference>
<keyword evidence="8 11" id="KW-0233">DNA recombination</keyword>
<evidence type="ECO:0000256" key="10">
    <source>
        <dbReference type="ARBA" id="ARBA00023242"/>
    </source>
</evidence>
<dbReference type="EMBL" id="VXIS01000100">
    <property type="protein sequence ID" value="KAA8905353.1"/>
    <property type="molecule type" value="Genomic_DNA"/>
</dbReference>
<keyword evidence="7" id="KW-0862">Zinc</keyword>
<dbReference type="PROSITE" id="PS50164">
    <property type="entry name" value="GIY_YIG"/>
    <property type="match status" value="1"/>
</dbReference>
<dbReference type="Gene3D" id="3.30.40.10">
    <property type="entry name" value="Zinc/RING finger domain, C3HC4 (zinc finger)"/>
    <property type="match status" value="1"/>
</dbReference>
<gene>
    <name evidence="15" type="ORF">FN846DRAFT_779102</name>
</gene>
<dbReference type="PROSITE" id="PS50089">
    <property type="entry name" value="ZF_RING_2"/>
    <property type="match status" value="1"/>
</dbReference>
<keyword evidence="6 11" id="KW-0378">Hydrolase</keyword>
<dbReference type="GO" id="GO:0017108">
    <property type="term" value="F:5'-flap endonuclease activity"/>
    <property type="evidence" value="ECO:0007669"/>
    <property type="project" value="InterPro"/>
</dbReference>
<dbReference type="FunCoup" id="A0A5J5EW98">
    <property type="interactions" value="408"/>
</dbReference>
<dbReference type="Gene3D" id="3.40.1440.10">
    <property type="entry name" value="GIY-YIG endonuclease"/>
    <property type="match status" value="1"/>
</dbReference>
<name>A0A5J5EW98_9PEZI</name>
<comment type="similarity">
    <text evidence="11">Belongs to the SLX1 family.</text>
</comment>
<sequence>MEHRPIPSFYCCYLLRSTVRSKSLYIGSTPDPRRRLAQHNGHEKGGAFQTARLKGELRPWEMLCIVHGFPSSIAALQFEWAWQRPYLTKKVGDNKGSKGFTLSTRLSNLHLLLSTNAFGSWPLTLRFFNEQARAHWEHMKKPLPKGIRVVFDPRREEEVRGRVSKFAATGVGGVQGLDITFQPLELHHKKAAAILEAAGKEATCGICHGSLDHNEALVCEHTFCEHTAHLRCLSANFLGDEDEARLVLPVKGKCPECRKESYWGDLVRELSLRTRTKPQEAAKKAAAAAKRKAAKGALAVDEDEDESEDEAEVEVSCIDVADIPEGKEAEAAEASMMLDGFSDGELEAMTYAADAFETFLG</sequence>
<dbReference type="GO" id="GO:0000724">
    <property type="term" value="P:double-strand break repair via homologous recombination"/>
    <property type="evidence" value="ECO:0007669"/>
    <property type="project" value="TreeGrafter"/>
</dbReference>
<keyword evidence="16" id="KW-1185">Reference proteome</keyword>
<evidence type="ECO:0000259" key="13">
    <source>
        <dbReference type="PROSITE" id="PS50089"/>
    </source>
</evidence>
<dbReference type="Proteomes" id="UP000326924">
    <property type="component" value="Unassembled WGS sequence"/>
</dbReference>
<keyword evidence="5 12" id="KW-0863">Zinc-finger</keyword>